<evidence type="ECO:0000256" key="8">
    <source>
        <dbReference type="ARBA" id="ARBA00022737"/>
    </source>
</evidence>
<dbReference type="InterPro" id="IPR013087">
    <property type="entry name" value="Znf_C2H2_type"/>
</dbReference>
<dbReference type="Proteomes" id="UP001162164">
    <property type="component" value="Unassembled WGS sequence"/>
</dbReference>
<evidence type="ECO:0000256" key="12">
    <source>
        <dbReference type="ARBA" id="ARBA00023242"/>
    </source>
</evidence>
<evidence type="ECO:0000256" key="13">
    <source>
        <dbReference type="PROSITE-ProRule" id="PRU00042"/>
    </source>
</evidence>
<comment type="caution">
    <text evidence="15">The sequence shown here is derived from an EMBL/GenBank/DDBJ whole genome shotgun (WGS) entry which is preliminary data.</text>
</comment>
<comment type="subcellular location">
    <subcellularLocation>
        <location evidence="2">Nucleus</location>
    </subcellularLocation>
</comment>
<proteinExistence type="inferred from homology"/>
<keyword evidence="7" id="KW-0479">Metal-binding</keyword>
<evidence type="ECO:0000259" key="14">
    <source>
        <dbReference type="PROSITE" id="PS50157"/>
    </source>
</evidence>
<dbReference type="EMBL" id="JAPWTJ010002421">
    <property type="protein sequence ID" value="KAJ8966178.1"/>
    <property type="molecule type" value="Genomic_DNA"/>
</dbReference>
<keyword evidence="8" id="KW-0677">Repeat</keyword>
<evidence type="ECO:0000256" key="7">
    <source>
        <dbReference type="ARBA" id="ARBA00022723"/>
    </source>
</evidence>
<evidence type="ECO:0000256" key="3">
    <source>
        <dbReference type="ARBA" id="ARBA00007746"/>
    </source>
</evidence>
<name>A0ABQ9IUM7_9CUCU</name>
<feature type="domain" description="C2H2-type" evidence="14">
    <location>
        <begin position="646"/>
        <end position="673"/>
    </location>
</feature>
<dbReference type="SMART" id="SM00355">
    <property type="entry name" value="ZnF_C2H2"/>
    <property type="match status" value="13"/>
</dbReference>
<sequence length="758" mass="88559">MSMNFHKIEIGVLVYHATMEFVTCAGCVGVLTSYVNLITIHEATEEKINLYREIQREEDIIKLSSVLTFLGEGIRVRCQEGLELLVSKEGRKRKKDISEVQMFKCEMCEYQTRHGRSLKSHLLGHKDTAEVKCLSVTCDISEVQIFKCEMCEYQTRHKRSLKSHLLGHKDISEVNMLKCDMCEFQTKHKGNLKSHLLRHKDVSEVQMITCEICEFQTKHKGALTRHLLLHKDVSQVQMFKCETCDFKTKLKETLKSHLLGHKDISEVQMFKCEMCEFQSRHRGSLKNHLLRHKDISETRHGGSLKSHLLRHKDISEVQMFKCELCEYQTRHRRSLKSHFLGHKDVSEVQMFKCDTCVAIITLDSVLTFLDEGVGYNNVNIKDENIFDGFKNSFKRSGVQEELKLLDSSQKCKQKNLETFKCEMCEFQTKHKASLKNHFICHKDISEVQMFKCNMCEFQTRYRGSLKNHLICHKDISELQMFKCEMCEYQTRHRGSLKSHLLGHKDITEVEIFKCNMCEFQTKYKGTLKRHLLNHKDNSEVFHTIMDSVACASCVGMLTNYVNFATTCESTEEKINLYSEIRQDKDIIKLSNVLTFLGVGIQNNSVDTKKECNLDSLEYSFKGSDVKNEVELPVSSEKCERKEVEMYKCEVCEYQTKQKGTLKRHLVLHKDISEVQMFKCKMCDFQTKYKENVKRHLLGHKDISEVQMFKCEKCEFQTRHRGSLKNTFFVTRIFQKCRCLSVKCVNLRQNAKELLKATY</sequence>
<dbReference type="PANTHER" id="PTHR24392">
    <property type="entry name" value="ZINC FINGER PROTEIN"/>
    <property type="match status" value="1"/>
</dbReference>
<dbReference type="SUPFAM" id="SSF57667">
    <property type="entry name" value="beta-beta-alpha zinc fingers"/>
    <property type="match status" value="4"/>
</dbReference>
<dbReference type="InterPro" id="IPR036236">
    <property type="entry name" value="Znf_C2H2_sf"/>
</dbReference>
<dbReference type="PANTHER" id="PTHR24392:SF49">
    <property type="entry name" value="PROTEIN HUNCHBACK"/>
    <property type="match status" value="1"/>
</dbReference>
<organism evidence="15 16">
    <name type="scientific">Molorchus minor</name>
    <dbReference type="NCBI Taxonomy" id="1323400"/>
    <lineage>
        <taxon>Eukaryota</taxon>
        <taxon>Metazoa</taxon>
        <taxon>Ecdysozoa</taxon>
        <taxon>Arthropoda</taxon>
        <taxon>Hexapoda</taxon>
        <taxon>Insecta</taxon>
        <taxon>Pterygota</taxon>
        <taxon>Neoptera</taxon>
        <taxon>Endopterygota</taxon>
        <taxon>Coleoptera</taxon>
        <taxon>Polyphaga</taxon>
        <taxon>Cucujiformia</taxon>
        <taxon>Chrysomeloidea</taxon>
        <taxon>Cerambycidae</taxon>
        <taxon>Lamiinae</taxon>
        <taxon>Monochamini</taxon>
        <taxon>Molorchus</taxon>
    </lineage>
</organism>
<evidence type="ECO:0000256" key="4">
    <source>
        <dbReference type="ARBA" id="ARBA00013638"/>
    </source>
</evidence>
<dbReference type="PROSITE" id="PS50157">
    <property type="entry name" value="ZINC_FINGER_C2H2_2"/>
    <property type="match status" value="1"/>
</dbReference>
<evidence type="ECO:0000256" key="10">
    <source>
        <dbReference type="ARBA" id="ARBA00022833"/>
    </source>
</evidence>
<evidence type="ECO:0000313" key="16">
    <source>
        <dbReference type="Proteomes" id="UP001162164"/>
    </source>
</evidence>
<accession>A0ABQ9IUM7</accession>
<evidence type="ECO:0000256" key="5">
    <source>
        <dbReference type="ARBA" id="ARBA00022473"/>
    </source>
</evidence>
<evidence type="ECO:0000256" key="11">
    <source>
        <dbReference type="ARBA" id="ARBA00023125"/>
    </source>
</evidence>
<keyword evidence="10" id="KW-0862">Zinc</keyword>
<dbReference type="Pfam" id="PF12874">
    <property type="entry name" value="zf-met"/>
    <property type="match status" value="1"/>
</dbReference>
<evidence type="ECO:0000256" key="9">
    <source>
        <dbReference type="ARBA" id="ARBA00022771"/>
    </source>
</evidence>
<keyword evidence="12" id="KW-0539">Nucleus</keyword>
<comment type="similarity">
    <text evidence="3">Belongs to the hunchback C2H2-type zinc-finger protein family.</text>
</comment>
<keyword evidence="11" id="KW-0238">DNA-binding</keyword>
<evidence type="ECO:0000256" key="1">
    <source>
        <dbReference type="ARBA" id="ARBA00003983"/>
    </source>
</evidence>
<evidence type="ECO:0000313" key="15">
    <source>
        <dbReference type="EMBL" id="KAJ8966178.1"/>
    </source>
</evidence>
<keyword evidence="6" id="KW-0302">Gap protein</keyword>
<keyword evidence="5" id="KW-0217">Developmental protein</keyword>
<evidence type="ECO:0000256" key="2">
    <source>
        <dbReference type="ARBA" id="ARBA00004123"/>
    </source>
</evidence>
<evidence type="ECO:0000256" key="6">
    <source>
        <dbReference type="ARBA" id="ARBA00022492"/>
    </source>
</evidence>
<dbReference type="Pfam" id="PF13909">
    <property type="entry name" value="zf-H2C2_5"/>
    <property type="match status" value="1"/>
</dbReference>
<protein>
    <recommendedName>
        <fullName evidence="4">Protein hunchback</fullName>
    </recommendedName>
</protein>
<dbReference type="Gene3D" id="3.30.160.60">
    <property type="entry name" value="Classic Zinc Finger"/>
    <property type="match status" value="7"/>
</dbReference>
<gene>
    <name evidence="15" type="ORF">NQ317_006897</name>
</gene>
<comment type="function">
    <text evidence="1">Gap class segmentation protein that controls development of head structures.</text>
</comment>
<keyword evidence="9 13" id="KW-0863">Zinc-finger</keyword>
<reference evidence="15" key="1">
    <citation type="journal article" date="2023" name="Insect Mol. Biol.">
        <title>Genome sequencing provides insights into the evolution of gene families encoding plant cell wall-degrading enzymes in longhorned beetles.</title>
        <authorList>
            <person name="Shin N.R."/>
            <person name="Okamura Y."/>
            <person name="Kirsch R."/>
            <person name="Pauchet Y."/>
        </authorList>
    </citation>
    <scope>NUCLEOTIDE SEQUENCE</scope>
    <source>
        <strain evidence="15">MMC_N1</strain>
    </source>
</reference>
<keyword evidence="16" id="KW-1185">Reference proteome</keyword>